<dbReference type="Pfam" id="PF00254">
    <property type="entry name" value="FKBP_C"/>
    <property type="match status" value="1"/>
</dbReference>
<dbReference type="Pfam" id="PF18410">
    <property type="entry name" value="BTHB"/>
    <property type="match status" value="1"/>
</dbReference>
<evidence type="ECO:0000256" key="2">
    <source>
        <dbReference type="ARBA" id="ARBA00013194"/>
    </source>
</evidence>
<dbReference type="InterPro" id="IPR043368">
    <property type="entry name" value="FKBP3"/>
</dbReference>
<dbReference type="Gene3D" id="1.10.720.80">
    <property type="match status" value="1"/>
</dbReference>
<reference evidence="9" key="1">
    <citation type="submission" date="2025-08" db="UniProtKB">
        <authorList>
            <consortium name="RefSeq"/>
        </authorList>
    </citation>
    <scope>IDENTIFICATION</scope>
    <source>
        <tissue evidence="9">Gonad</tissue>
    </source>
</reference>
<dbReference type="GO" id="GO:0003755">
    <property type="term" value="F:peptidyl-prolyl cis-trans isomerase activity"/>
    <property type="evidence" value="ECO:0007669"/>
    <property type="project" value="UniProtKB-KW"/>
</dbReference>
<dbReference type="RefSeq" id="XP_019631130.1">
    <property type="nucleotide sequence ID" value="XM_019775571.1"/>
</dbReference>
<dbReference type="PANTHER" id="PTHR46493:SF1">
    <property type="entry name" value="PEPTIDYL-PROLYL CIS-TRANS ISOMERASE FKBP3"/>
    <property type="match status" value="1"/>
</dbReference>
<keyword evidence="4 6" id="KW-0697">Rotamase</keyword>
<sequence>MGEPERIWTEEQALSDDVGKKDLIKFLQDHASKEFLANHKMLGSAKNVAKTSKKENLVEAYKQMFDTKAFKDAAQDKEFDEMTAKAKELKMSEKAKGEEEEEEAAEAPKYTKQILKKGDGKNFPSKGDLVSCWYKGMLEDGTVFDTNISDGSRKKKATALKFKVGTGRVIRGWDEGLMTMSKGEKAKLVIEPDWAYGRKGLEKKIPPHATLTFEVELENIE</sequence>
<evidence type="ECO:0000313" key="9">
    <source>
        <dbReference type="RefSeq" id="XP_019631130.1"/>
    </source>
</evidence>
<dbReference type="PANTHER" id="PTHR46493">
    <property type="entry name" value="PEPTIDYL-PROLYL CIS-TRANS ISOMERASE FKBP3"/>
    <property type="match status" value="1"/>
</dbReference>
<organism evidence="8 9">
    <name type="scientific">Branchiostoma belcheri</name>
    <name type="common">Amphioxus</name>
    <dbReference type="NCBI Taxonomy" id="7741"/>
    <lineage>
        <taxon>Eukaryota</taxon>
        <taxon>Metazoa</taxon>
        <taxon>Chordata</taxon>
        <taxon>Cephalochordata</taxon>
        <taxon>Leptocardii</taxon>
        <taxon>Amphioxiformes</taxon>
        <taxon>Branchiostomatidae</taxon>
        <taxon>Branchiostoma</taxon>
    </lineage>
</organism>
<evidence type="ECO:0000256" key="3">
    <source>
        <dbReference type="ARBA" id="ARBA00022553"/>
    </source>
</evidence>
<dbReference type="InterPro" id="IPR046357">
    <property type="entry name" value="PPIase_dom_sf"/>
</dbReference>
<dbReference type="Gene3D" id="3.10.50.40">
    <property type="match status" value="1"/>
</dbReference>
<comment type="catalytic activity">
    <reaction evidence="1 6">
        <text>[protein]-peptidylproline (omega=180) = [protein]-peptidylproline (omega=0)</text>
        <dbReference type="Rhea" id="RHEA:16237"/>
        <dbReference type="Rhea" id="RHEA-COMP:10747"/>
        <dbReference type="Rhea" id="RHEA-COMP:10748"/>
        <dbReference type="ChEBI" id="CHEBI:83833"/>
        <dbReference type="ChEBI" id="CHEBI:83834"/>
        <dbReference type="EC" id="5.2.1.8"/>
    </reaction>
</comment>
<dbReference type="EC" id="5.2.1.8" evidence="2 6"/>
<accession>A0A6P4YNS8</accession>
<gene>
    <name evidence="9" type="primary">LOC109475032</name>
</gene>
<dbReference type="AlphaFoldDB" id="A0A6P4YNS8"/>
<name>A0A6P4YNS8_BRABE</name>
<evidence type="ECO:0000256" key="1">
    <source>
        <dbReference type="ARBA" id="ARBA00000971"/>
    </source>
</evidence>
<dbReference type="InterPro" id="IPR041200">
    <property type="entry name" value="FKBP3_BTHB"/>
</dbReference>
<dbReference type="OrthoDB" id="1902587at2759"/>
<dbReference type="CDD" id="cd21063">
    <property type="entry name" value="BTHB_FKBP25"/>
    <property type="match status" value="1"/>
</dbReference>
<feature type="domain" description="PPIase FKBP-type" evidence="7">
    <location>
        <begin position="127"/>
        <end position="221"/>
    </location>
</feature>
<protein>
    <recommendedName>
        <fullName evidence="2 6">peptidylprolyl isomerase</fullName>
        <ecNumber evidence="2 6">5.2.1.8</ecNumber>
    </recommendedName>
</protein>
<evidence type="ECO:0000256" key="4">
    <source>
        <dbReference type="ARBA" id="ARBA00023110"/>
    </source>
</evidence>
<keyword evidence="5 6" id="KW-0413">Isomerase</keyword>
<dbReference type="SUPFAM" id="SSF54534">
    <property type="entry name" value="FKBP-like"/>
    <property type="match status" value="1"/>
</dbReference>
<keyword evidence="3" id="KW-0597">Phosphoprotein</keyword>
<evidence type="ECO:0000313" key="8">
    <source>
        <dbReference type="Proteomes" id="UP000515135"/>
    </source>
</evidence>
<evidence type="ECO:0000259" key="7">
    <source>
        <dbReference type="PROSITE" id="PS50059"/>
    </source>
</evidence>
<evidence type="ECO:0000256" key="5">
    <source>
        <dbReference type="ARBA" id="ARBA00023235"/>
    </source>
</evidence>
<dbReference type="KEGG" id="bbel:109475032"/>
<dbReference type="Proteomes" id="UP000515135">
    <property type="component" value="Unplaced"/>
</dbReference>
<keyword evidence="8" id="KW-1185">Reference proteome</keyword>
<evidence type="ECO:0000256" key="6">
    <source>
        <dbReference type="PROSITE-ProRule" id="PRU00277"/>
    </source>
</evidence>
<proteinExistence type="predicted"/>
<dbReference type="GeneID" id="109475032"/>
<dbReference type="InterPro" id="IPR001179">
    <property type="entry name" value="PPIase_FKBP_dom"/>
</dbReference>
<dbReference type="PROSITE" id="PS50059">
    <property type="entry name" value="FKBP_PPIASE"/>
    <property type="match status" value="1"/>
</dbReference>
<dbReference type="FunFam" id="3.10.50.40:FF:000006">
    <property type="entry name" value="Peptidyl-prolyl cis-trans isomerase"/>
    <property type="match status" value="1"/>
</dbReference>